<feature type="non-terminal residue" evidence="1">
    <location>
        <position position="121"/>
    </location>
</feature>
<reference evidence="1" key="1">
    <citation type="submission" date="2022-08" db="EMBL/GenBank/DDBJ databases">
        <authorList>
            <person name="Kallberg Y."/>
            <person name="Tangrot J."/>
            <person name="Rosling A."/>
        </authorList>
    </citation>
    <scope>NUCLEOTIDE SEQUENCE</scope>
    <source>
        <strain evidence="1">Wild A</strain>
    </source>
</reference>
<evidence type="ECO:0000313" key="1">
    <source>
        <dbReference type="EMBL" id="CAI2194532.1"/>
    </source>
</evidence>
<dbReference type="Proteomes" id="UP001153678">
    <property type="component" value="Unassembled WGS sequence"/>
</dbReference>
<dbReference type="EMBL" id="CAMKVN010011030">
    <property type="protein sequence ID" value="CAI2194532.1"/>
    <property type="molecule type" value="Genomic_DNA"/>
</dbReference>
<organism evidence="1 2">
    <name type="scientific">Funneliformis geosporum</name>
    <dbReference type="NCBI Taxonomy" id="1117311"/>
    <lineage>
        <taxon>Eukaryota</taxon>
        <taxon>Fungi</taxon>
        <taxon>Fungi incertae sedis</taxon>
        <taxon>Mucoromycota</taxon>
        <taxon>Glomeromycotina</taxon>
        <taxon>Glomeromycetes</taxon>
        <taxon>Glomerales</taxon>
        <taxon>Glomeraceae</taxon>
        <taxon>Funneliformis</taxon>
    </lineage>
</organism>
<comment type="caution">
    <text evidence="1">The sequence shown here is derived from an EMBL/GenBank/DDBJ whole genome shotgun (WGS) entry which is preliminary data.</text>
</comment>
<sequence>ITFIENMDSLTHVLINKELINQLYQAYIIKAKLIEHEFKVSLIKLTLKRHYYNYKNNQRNMINSLINWDGSNKNKGFLTNLLDPIAHIDPSIYNNLMILPTEEEWYNMINELHNNKALKPF</sequence>
<dbReference type="AlphaFoldDB" id="A0A9W4WXV9"/>
<keyword evidence="2" id="KW-1185">Reference proteome</keyword>
<protein>
    <submittedName>
        <fullName evidence="1">13746_t:CDS:1</fullName>
    </submittedName>
</protein>
<name>A0A9W4WXV9_9GLOM</name>
<gene>
    <name evidence="1" type="ORF">FWILDA_LOCUS16623</name>
</gene>
<proteinExistence type="predicted"/>
<evidence type="ECO:0000313" key="2">
    <source>
        <dbReference type="Proteomes" id="UP001153678"/>
    </source>
</evidence>
<accession>A0A9W4WXV9</accession>